<dbReference type="InterPro" id="IPR019791">
    <property type="entry name" value="Haem_peroxidase_animal"/>
</dbReference>
<feature type="region of interest" description="Disordered" evidence="3">
    <location>
        <begin position="402"/>
        <end position="421"/>
    </location>
</feature>
<dbReference type="SUPFAM" id="SSF48113">
    <property type="entry name" value="Heme-dependent peroxidases"/>
    <property type="match status" value="2"/>
</dbReference>
<dbReference type="OrthoDB" id="823504at2759"/>
<dbReference type="PROSITE" id="PS50292">
    <property type="entry name" value="PEROXIDASE_3"/>
    <property type="match status" value="2"/>
</dbReference>
<evidence type="ECO:0000256" key="1">
    <source>
        <dbReference type="ARBA" id="ARBA00022559"/>
    </source>
</evidence>
<dbReference type="GO" id="GO:0004601">
    <property type="term" value="F:peroxidase activity"/>
    <property type="evidence" value="ECO:0007669"/>
    <property type="project" value="UniProtKB-KW"/>
</dbReference>
<feature type="region of interest" description="Disordered" evidence="3">
    <location>
        <begin position="312"/>
        <end position="336"/>
    </location>
</feature>
<feature type="region of interest" description="Disordered" evidence="3">
    <location>
        <begin position="545"/>
        <end position="574"/>
    </location>
</feature>
<dbReference type="PRINTS" id="PR00457">
    <property type="entry name" value="ANPEROXIDASE"/>
</dbReference>
<dbReference type="PANTHER" id="PTHR11475">
    <property type="entry name" value="OXIDASE/PEROXIDASE"/>
    <property type="match status" value="1"/>
</dbReference>
<feature type="chain" id="PRO_5026072221" description="Peroxidase" evidence="4">
    <location>
        <begin position="30"/>
        <end position="1909"/>
    </location>
</feature>
<evidence type="ECO:0000256" key="2">
    <source>
        <dbReference type="PIRSR" id="PIRSR619791-2"/>
    </source>
</evidence>
<accession>A0A6H5IN72</accession>
<sequence length="1909" mass="212769">MPRITPRRAFIFYILYTLFLLSPLRVAAATLRGTMAQTGPIIDQRDATRTRHSQYTVTFANRRCKGMHKMPRSRAFAFASSCESRRTIAYIEALKLSGCMCIAAAVAAAAAAASSCFTHGLASHDSRAQCVYIYSCSRADTFTIYLYILFALTLYDESPVTLLARADTWAAQEEVYVRCTCTCASSRGEGHPRSLRPLASFCRCCSRTYTYRSHLFHHEALTYRTYTHTHTHTAAREEPKTQKTSQLMFIKFGIKAVGCVSRACSSSRRQREVDIRLRRCRASLAATTTTAAAAAANSFTLSLLLLSRRRSTRRSAAATRKTKRARDGDGGGPPQDRLHPIIEDCIFLHYYIGKEISILLVAYCAVAAELRVNGVSLAGDFNARPRLKPAAANAANALRPASASFSPRSETSAKNFSRSRGGGKKKVSVYTCIHYALGASRVSLTLCCAPATMTTTTTTFQRPPFSYRLPKRALRSETRFAVYYDTFEEKFLPDSSARDSRTRAVLSFSAPTAQTIHYGTNQFGATVPGFHGIGTFTNESTIRRFRSPQQQPPPQDEPCRVRPERPCPPSKYRTPSGACNNIRHPAWGARGSPYLRLLPPAYVDGISRPRSNGLPAASSLAQQLRSSRVPVAHEALNSLTGVWAELLLRDISEPVQPGRLPQCCNRIATDLNAHPECLAVRDSRGACLSYWRAVPSLDAHSCHFRSRELMNGASGYLDGSDIYGNNDDRLHKLRTYSKGRVDVDQCESCRLANSSLGHVYQVLLHEHNRVAEELSEINQHWDDARIFLEARRAVVAEIQQITMNEFAPVVLGQDTYVDNDLRPTGNGFYSGYSSDNRGGAIDAVALTALPILASLKRTNASAIEEQLVSAASKVNLNVASVAGTADRWDPAALLVQLGRDHGVPSYVEFVHKCSGGKFKVDSFSNLKGFMTPKDVQLLQRIYERVEDIDLLLGGILEIPHEGAALGPTFVCLLREQLVKLRNSDRFWYENDIPPSSYTPEQITEIRKVTLTHLLCANSALSKIQPKTFLQPDAYLNAKVDCQQHPGLDLAAWKEEHTEVSDDDHVATTVASDEGLSLLTEMDERMIAEAVKEAEQKLRQRKQLEYESWRQQQTSDPRSPAGIAASFSKANRGALSMANSSILYELATNELINGIDGFRRRRKRQAFDAGNNILGFPNSDFNDILQNVDISGFIPRKQPTHHDEIECPVDESPCDPTTPYRTFSGHCNNLRNPSLAKSLTTFARLLPPNYEDGVSKPRLTGVTGAPLPNPRSISTTIHPDISNLHNRYTLMVMQFAQFVDHDLTMTPIHKGFAESIPSCRSCDSARTVHPECNPFPVPPNDHFYPTANVTSGVRLCIPSMRSLPGQQTLGPREQINQNTGFLDASVVYGENRCIADILRSFNGRMNITNNPNRGKDLLPRSPTHPECRAQSGFCFIAGDARASEQPGLTMMHNMWVREHNRIMEGLRSTNPHWEHEKLFQETRRIVSGMLQHITYNEFLPRILGWNAVSLYGLKLLPQGYYKDYSPTCNPAILNEFATAAYRIGHSMLRPHLPRMDRSYRNVDPPILLRDGFFNPDMLYQVEMIDEMIRGMVSTPMEALDQFITGEVTNHLFEQKGIPHSGFDLIALNIQRSRDHGLPSYNHYRALCNLKRATSFEDLSREMAPEVIARLKRVYASVDDIDLFPGGMSERPLQGGLVGPTFACIIAIQFRQLRKCDRFWYETDDPNIRFTEGQLSEIRKTTLSKVLCENMDVHVEMQRAAFDLPSNFLNPRVPCGSMPHMNFEAWRETRQGCQIGGRNVAIGESGFPTPCTSCVCTNEGTQCASLRVTDCNQLLREASREAILRDDVCTAQCGFVLAATEVNSNNNGAGNLQFKPPQFNSFPQQRSGGLRSSFNSAFNGFKLPDLSQFIG</sequence>
<dbReference type="GO" id="GO:0020037">
    <property type="term" value="F:heme binding"/>
    <property type="evidence" value="ECO:0007669"/>
    <property type="project" value="InterPro"/>
</dbReference>
<dbReference type="Pfam" id="PF03098">
    <property type="entry name" value="An_peroxidase"/>
    <property type="match status" value="3"/>
</dbReference>
<keyword evidence="6" id="KW-1185">Reference proteome</keyword>
<evidence type="ECO:0008006" key="7">
    <source>
        <dbReference type="Google" id="ProtNLM"/>
    </source>
</evidence>
<dbReference type="EMBL" id="CADCXV010000928">
    <property type="protein sequence ID" value="CAB0038966.1"/>
    <property type="molecule type" value="Genomic_DNA"/>
</dbReference>
<keyword evidence="1" id="KW-0575">Peroxidase</keyword>
<name>A0A6H5IN72_9HYME</name>
<organism evidence="5 6">
    <name type="scientific">Trichogramma brassicae</name>
    <dbReference type="NCBI Taxonomy" id="86971"/>
    <lineage>
        <taxon>Eukaryota</taxon>
        <taxon>Metazoa</taxon>
        <taxon>Ecdysozoa</taxon>
        <taxon>Arthropoda</taxon>
        <taxon>Hexapoda</taxon>
        <taxon>Insecta</taxon>
        <taxon>Pterygota</taxon>
        <taxon>Neoptera</taxon>
        <taxon>Endopterygota</taxon>
        <taxon>Hymenoptera</taxon>
        <taxon>Apocrita</taxon>
        <taxon>Proctotrupomorpha</taxon>
        <taxon>Chalcidoidea</taxon>
        <taxon>Trichogrammatidae</taxon>
        <taxon>Trichogramma</taxon>
    </lineage>
</organism>
<keyword evidence="1" id="KW-0560">Oxidoreductase</keyword>
<evidence type="ECO:0000256" key="3">
    <source>
        <dbReference type="SAM" id="MobiDB-lite"/>
    </source>
</evidence>
<dbReference type="GO" id="GO:0046872">
    <property type="term" value="F:metal ion binding"/>
    <property type="evidence" value="ECO:0007669"/>
    <property type="project" value="UniProtKB-KW"/>
</dbReference>
<dbReference type="Gene3D" id="1.10.640.10">
    <property type="entry name" value="Haem peroxidase domain superfamily, animal type"/>
    <property type="match status" value="3"/>
</dbReference>
<reference evidence="5 6" key="1">
    <citation type="submission" date="2020-02" db="EMBL/GenBank/DDBJ databases">
        <authorList>
            <person name="Ferguson B K."/>
        </authorList>
    </citation>
    <scope>NUCLEOTIDE SEQUENCE [LARGE SCALE GENOMIC DNA]</scope>
</reference>
<keyword evidence="2" id="KW-0408">Iron</keyword>
<evidence type="ECO:0000313" key="5">
    <source>
        <dbReference type="EMBL" id="CAB0038966.1"/>
    </source>
</evidence>
<dbReference type="FunFam" id="1.10.640.10:FF:000006">
    <property type="entry name" value="Double oxidase: two peroxidase domains"/>
    <property type="match status" value="1"/>
</dbReference>
<feature type="compositionally biased region" description="Polar residues" evidence="3">
    <location>
        <begin position="405"/>
        <end position="418"/>
    </location>
</feature>
<evidence type="ECO:0000256" key="4">
    <source>
        <dbReference type="SAM" id="SignalP"/>
    </source>
</evidence>
<evidence type="ECO:0000313" key="6">
    <source>
        <dbReference type="Proteomes" id="UP000479190"/>
    </source>
</evidence>
<dbReference type="PANTHER" id="PTHR11475:SF134">
    <property type="entry name" value="LD42267P"/>
    <property type="match status" value="1"/>
</dbReference>
<protein>
    <recommendedName>
        <fullName evidence="7">Peroxidase</fullName>
    </recommendedName>
</protein>
<proteinExistence type="predicted"/>
<dbReference type="InterPro" id="IPR037120">
    <property type="entry name" value="Haem_peroxidase_sf_animal"/>
</dbReference>
<dbReference type="Proteomes" id="UP000479190">
    <property type="component" value="Unassembled WGS sequence"/>
</dbReference>
<keyword evidence="2" id="KW-0349">Heme</keyword>
<gene>
    <name evidence="5" type="ORF">TBRA_LOCUS10733</name>
</gene>
<keyword evidence="4" id="KW-0732">Signal</keyword>
<dbReference type="GO" id="GO:0006979">
    <property type="term" value="P:response to oxidative stress"/>
    <property type="evidence" value="ECO:0007669"/>
    <property type="project" value="InterPro"/>
</dbReference>
<feature type="binding site" description="axial binding residue" evidence="2">
    <location>
        <position position="1544"/>
    </location>
    <ligand>
        <name>heme b</name>
        <dbReference type="ChEBI" id="CHEBI:60344"/>
    </ligand>
    <ligandPart>
        <name>Fe</name>
        <dbReference type="ChEBI" id="CHEBI:18248"/>
    </ligandPart>
</feature>
<dbReference type="InterPro" id="IPR010255">
    <property type="entry name" value="Haem_peroxidase_sf"/>
</dbReference>
<keyword evidence="2" id="KW-0479">Metal-binding</keyword>
<dbReference type="CDD" id="cd09823">
    <property type="entry name" value="peroxinectin_like"/>
    <property type="match status" value="1"/>
</dbReference>
<feature type="signal peptide" evidence="4">
    <location>
        <begin position="1"/>
        <end position="29"/>
    </location>
</feature>